<feature type="region of interest" description="Disordered" evidence="5">
    <location>
        <begin position="287"/>
        <end position="339"/>
    </location>
</feature>
<dbReference type="SUPFAM" id="SSF46785">
    <property type="entry name" value="Winged helix' DNA-binding domain"/>
    <property type="match status" value="1"/>
</dbReference>
<dbReference type="Proteomes" id="UP000007882">
    <property type="component" value="Chromosome"/>
</dbReference>
<dbReference type="Gene3D" id="3.40.190.10">
    <property type="entry name" value="Periplasmic binding protein-like II"/>
    <property type="match status" value="2"/>
</dbReference>
<evidence type="ECO:0000313" key="7">
    <source>
        <dbReference type="EMBL" id="BAL87538.1"/>
    </source>
</evidence>
<dbReference type="HOGENOM" id="CLU_039613_6_0_11"/>
<dbReference type="AlphaFoldDB" id="I0H3F1"/>
<feature type="compositionally biased region" description="Basic and acidic residues" evidence="5">
    <location>
        <begin position="293"/>
        <end position="303"/>
    </location>
</feature>
<dbReference type="EMBL" id="AP012319">
    <property type="protein sequence ID" value="BAL87538.1"/>
    <property type="molecule type" value="Genomic_DNA"/>
</dbReference>
<name>I0H3F1_ACTM4</name>
<dbReference type="GO" id="GO:0003677">
    <property type="term" value="F:DNA binding"/>
    <property type="evidence" value="ECO:0007669"/>
    <property type="project" value="UniProtKB-KW"/>
</dbReference>
<evidence type="ECO:0000256" key="2">
    <source>
        <dbReference type="ARBA" id="ARBA00023015"/>
    </source>
</evidence>
<dbReference type="PANTHER" id="PTHR30346">
    <property type="entry name" value="TRANSCRIPTIONAL DUAL REGULATOR HCAR-RELATED"/>
    <property type="match status" value="1"/>
</dbReference>
<dbReference type="InterPro" id="IPR005119">
    <property type="entry name" value="LysR_subst-bd"/>
</dbReference>
<dbReference type="SUPFAM" id="SSF53850">
    <property type="entry name" value="Periplasmic binding protein-like II"/>
    <property type="match status" value="1"/>
</dbReference>
<evidence type="ECO:0000256" key="1">
    <source>
        <dbReference type="ARBA" id="ARBA00009437"/>
    </source>
</evidence>
<dbReference type="Gene3D" id="1.10.10.10">
    <property type="entry name" value="Winged helix-like DNA-binding domain superfamily/Winged helix DNA-binding domain"/>
    <property type="match status" value="1"/>
</dbReference>
<proteinExistence type="inferred from homology"/>
<dbReference type="Pfam" id="PF00126">
    <property type="entry name" value="HTH_1"/>
    <property type="match status" value="1"/>
</dbReference>
<dbReference type="RefSeq" id="WP_014442433.1">
    <property type="nucleotide sequence ID" value="NC_017093.1"/>
</dbReference>
<dbReference type="PROSITE" id="PS50931">
    <property type="entry name" value="HTH_LYSR"/>
    <property type="match status" value="1"/>
</dbReference>
<feature type="domain" description="HTH lysR-type" evidence="6">
    <location>
        <begin position="1"/>
        <end position="58"/>
    </location>
</feature>
<accession>I0H3F1</accession>
<dbReference type="KEGG" id="ams:AMIS_23180"/>
<keyword evidence="2" id="KW-0805">Transcription regulation</keyword>
<keyword evidence="8" id="KW-1185">Reference proteome</keyword>
<evidence type="ECO:0000256" key="5">
    <source>
        <dbReference type="SAM" id="MobiDB-lite"/>
    </source>
</evidence>
<dbReference type="InterPro" id="IPR036388">
    <property type="entry name" value="WH-like_DNA-bd_sf"/>
</dbReference>
<comment type="similarity">
    <text evidence="1">Belongs to the LysR transcriptional regulatory family.</text>
</comment>
<dbReference type="InterPro" id="IPR036390">
    <property type="entry name" value="WH_DNA-bd_sf"/>
</dbReference>
<evidence type="ECO:0000256" key="3">
    <source>
        <dbReference type="ARBA" id="ARBA00023125"/>
    </source>
</evidence>
<dbReference type="Pfam" id="PF03466">
    <property type="entry name" value="LysR_substrate"/>
    <property type="match status" value="1"/>
</dbReference>
<organism evidence="7 8">
    <name type="scientific">Actinoplanes missouriensis (strain ATCC 14538 / DSM 43046 / CBS 188.64 / JCM 3121 / NBRC 102363 / NCIMB 12654 / NRRL B-3342 / UNCC 431)</name>
    <dbReference type="NCBI Taxonomy" id="512565"/>
    <lineage>
        <taxon>Bacteria</taxon>
        <taxon>Bacillati</taxon>
        <taxon>Actinomycetota</taxon>
        <taxon>Actinomycetes</taxon>
        <taxon>Micromonosporales</taxon>
        <taxon>Micromonosporaceae</taxon>
        <taxon>Actinoplanes</taxon>
    </lineage>
</organism>
<evidence type="ECO:0000259" key="6">
    <source>
        <dbReference type="PROSITE" id="PS50931"/>
    </source>
</evidence>
<dbReference type="PANTHER" id="PTHR30346:SF29">
    <property type="entry name" value="LYSR SUBSTRATE-BINDING"/>
    <property type="match status" value="1"/>
</dbReference>
<evidence type="ECO:0000256" key="4">
    <source>
        <dbReference type="ARBA" id="ARBA00023163"/>
    </source>
</evidence>
<dbReference type="GO" id="GO:0032993">
    <property type="term" value="C:protein-DNA complex"/>
    <property type="evidence" value="ECO:0007669"/>
    <property type="project" value="TreeGrafter"/>
</dbReference>
<dbReference type="GO" id="GO:0003700">
    <property type="term" value="F:DNA-binding transcription factor activity"/>
    <property type="evidence" value="ECO:0007669"/>
    <property type="project" value="InterPro"/>
</dbReference>
<dbReference type="InterPro" id="IPR000847">
    <property type="entry name" value="LysR_HTH_N"/>
</dbReference>
<dbReference type="PATRIC" id="fig|512565.3.peg.2314"/>
<dbReference type="eggNOG" id="COG0583">
    <property type="taxonomic scope" value="Bacteria"/>
</dbReference>
<dbReference type="STRING" id="512565.AMIS_23180"/>
<dbReference type="OrthoDB" id="3673085at2"/>
<sequence>MDLHHLRLLRELGDRGSVAAVAEALHITPSAVSQQLKVLQRSARVPLTERRGRRLVLTGAGRALATAAVEIWSALDRADRVVDAYLEDPAVPVSVAAFHSAALAWFPALIAADLNVRCSDEDVAHADFPALVADYDLVIAHRLPSSPPWPADRVTVVPLVHEPLYVALPAAHPLAGRPRVTAADVGGEPWISVHDGFPLHGVLTAIAALAGRPLTIVHRINEFTVAAAMVAAGAGLALLPGYTSVPDPRLVLRPLADLRAGRDIDVLTRPETLHRVPVRAVLGKLRTLSSAPRDPDRTTMRETAEEESCEPRPSSSARTAPLPATKRSGGPPGKPSAAT</sequence>
<protein>
    <submittedName>
        <fullName evidence="7">Putative LysR-family transcriptional regulator</fullName>
    </submittedName>
</protein>
<evidence type="ECO:0000313" key="8">
    <source>
        <dbReference type="Proteomes" id="UP000007882"/>
    </source>
</evidence>
<keyword evidence="4" id="KW-0804">Transcription</keyword>
<gene>
    <name evidence="7" type="ordered locus">AMIS_23180</name>
</gene>
<reference evidence="7 8" key="1">
    <citation type="submission" date="2012-02" db="EMBL/GenBank/DDBJ databases">
        <title>Complete genome sequence of Actinoplanes missouriensis 431 (= NBRC 102363).</title>
        <authorList>
            <person name="Ohnishi Y."/>
            <person name="Ishikawa J."/>
            <person name="Sekine M."/>
            <person name="Hosoyama A."/>
            <person name="Harada T."/>
            <person name="Narita H."/>
            <person name="Hata T."/>
            <person name="Konno Y."/>
            <person name="Tutikane K."/>
            <person name="Fujita N."/>
            <person name="Horinouchi S."/>
            <person name="Hayakawa M."/>
        </authorList>
    </citation>
    <scope>NUCLEOTIDE SEQUENCE [LARGE SCALE GENOMIC DNA]</scope>
    <source>
        <strain evidence="8">ATCC 14538 / DSM 43046 / CBS 188.64 / JCM 3121 / NBRC 102363 / NCIMB 12654 / NRRL B-3342 / UNCC 431</strain>
    </source>
</reference>
<keyword evidence="3" id="KW-0238">DNA-binding</keyword>